<dbReference type="AlphaFoldDB" id="A0AAD8V757"/>
<name>A0AAD8V757_9PEZI</name>
<dbReference type="EMBL" id="JAHLJV010000010">
    <property type="protein sequence ID" value="KAK1596792.1"/>
    <property type="molecule type" value="Genomic_DNA"/>
</dbReference>
<evidence type="ECO:0000313" key="2">
    <source>
        <dbReference type="EMBL" id="KAK1596792.1"/>
    </source>
</evidence>
<gene>
    <name evidence="2" type="ORF">LY79DRAFT_31192</name>
</gene>
<sequence length="289" mass="32438">MRLSRLKQRLDTPPRLYFEFVAQRGLNKRRGWPTHSQWRAVTVGRAFLVYVDQTDMDMSYTPTSCAPTNLSTAQRPPEQDTAKRPSCATQGLLAPMALLFTSWVVFQPAARCLPPVRLRRTCWQPRNIGSSMPAIAGTKVRGKQLPSSRLGRNRGFPSLQHTRPRMLWNEERKNGHVWGTGTGVPRRALTGCQCLKCGGKMRSRSFHGVVLVAGVGKLNARGAIVSARRPCPHRKHQAASHVHLRTYGGCIEIFVWRAWHQWLSTSSGCLLAVALLGTRDRQQGWPLSK</sequence>
<evidence type="ECO:0000256" key="1">
    <source>
        <dbReference type="SAM" id="MobiDB-lite"/>
    </source>
</evidence>
<protein>
    <submittedName>
        <fullName evidence="2">Uncharacterized protein</fullName>
    </submittedName>
</protein>
<reference evidence="2" key="1">
    <citation type="submission" date="2021-06" db="EMBL/GenBank/DDBJ databases">
        <title>Comparative genomics, transcriptomics and evolutionary studies reveal genomic signatures of adaptation to plant cell wall in hemibiotrophic fungi.</title>
        <authorList>
            <consortium name="DOE Joint Genome Institute"/>
            <person name="Baroncelli R."/>
            <person name="Diaz J.F."/>
            <person name="Benocci T."/>
            <person name="Peng M."/>
            <person name="Battaglia E."/>
            <person name="Haridas S."/>
            <person name="Andreopoulos W."/>
            <person name="Labutti K."/>
            <person name="Pangilinan J."/>
            <person name="Floch G.L."/>
            <person name="Makela M.R."/>
            <person name="Henrissat B."/>
            <person name="Grigoriev I.V."/>
            <person name="Crouch J.A."/>
            <person name="De Vries R.P."/>
            <person name="Sukno S.A."/>
            <person name="Thon M.R."/>
        </authorList>
    </citation>
    <scope>NUCLEOTIDE SEQUENCE</scope>
    <source>
        <strain evidence="2">CBS 125086</strain>
    </source>
</reference>
<accession>A0AAD8V757</accession>
<feature type="region of interest" description="Disordered" evidence="1">
    <location>
        <begin position="67"/>
        <end position="86"/>
    </location>
</feature>
<comment type="caution">
    <text evidence="2">The sequence shown here is derived from an EMBL/GenBank/DDBJ whole genome shotgun (WGS) entry which is preliminary data.</text>
</comment>
<organism evidence="2 3">
    <name type="scientific">Colletotrichum navitas</name>
    <dbReference type="NCBI Taxonomy" id="681940"/>
    <lineage>
        <taxon>Eukaryota</taxon>
        <taxon>Fungi</taxon>
        <taxon>Dikarya</taxon>
        <taxon>Ascomycota</taxon>
        <taxon>Pezizomycotina</taxon>
        <taxon>Sordariomycetes</taxon>
        <taxon>Hypocreomycetidae</taxon>
        <taxon>Glomerellales</taxon>
        <taxon>Glomerellaceae</taxon>
        <taxon>Colletotrichum</taxon>
        <taxon>Colletotrichum graminicola species complex</taxon>
    </lineage>
</organism>
<evidence type="ECO:0000313" key="3">
    <source>
        <dbReference type="Proteomes" id="UP001230504"/>
    </source>
</evidence>
<keyword evidence="3" id="KW-1185">Reference proteome</keyword>
<dbReference type="RefSeq" id="XP_060417629.1">
    <property type="nucleotide sequence ID" value="XM_060552348.1"/>
</dbReference>
<dbReference type="GeneID" id="85436588"/>
<proteinExistence type="predicted"/>
<dbReference type="Proteomes" id="UP001230504">
    <property type="component" value="Unassembled WGS sequence"/>
</dbReference>